<evidence type="ECO:0008006" key="5">
    <source>
        <dbReference type="Google" id="ProtNLM"/>
    </source>
</evidence>
<feature type="binding site" evidence="2">
    <location>
        <position position="136"/>
    </location>
    <ligand>
        <name>a divalent metal cation</name>
        <dbReference type="ChEBI" id="CHEBI:60240"/>
        <label>1</label>
    </ligand>
</feature>
<dbReference type="Gene3D" id="3.40.1390.30">
    <property type="entry name" value="NIF3 (NGG1p interacting factor 3)-like"/>
    <property type="match status" value="2"/>
</dbReference>
<organism evidence="3 4">
    <name type="scientific">Zalerion maritima</name>
    <dbReference type="NCBI Taxonomy" id="339359"/>
    <lineage>
        <taxon>Eukaryota</taxon>
        <taxon>Fungi</taxon>
        <taxon>Dikarya</taxon>
        <taxon>Ascomycota</taxon>
        <taxon>Pezizomycotina</taxon>
        <taxon>Sordariomycetes</taxon>
        <taxon>Lulworthiomycetidae</taxon>
        <taxon>Lulworthiales</taxon>
        <taxon>Lulworthiaceae</taxon>
        <taxon>Zalerion</taxon>
    </lineage>
</organism>
<evidence type="ECO:0000313" key="4">
    <source>
        <dbReference type="Proteomes" id="UP001201980"/>
    </source>
</evidence>
<dbReference type="PANTHER" id="PTHR13799:SF13">
    <property type="entry name" value="NIF3-LIKE PROTEIN 1"/>
    <property type="match status" value="1"/>
</dbReference>
<feature type="binding site" evidence="2">
    <location>
        <position position="284"/>
    </location>
    <ligand>
        <name>a divalent metal cation</name>
        <dbReference type="ChEBI" id="CHEBI:60240"/>
        <label>1</label>
    </ligand>
</feature>
<evidence type="ECO:0000256" key="2">
    <source>
        <dbReference type="PIRSR" id="PIRSR602678-1"/>
    </source>
</evidence>
<dbReference type="EMBL" id="JAKWBI020000040">
    <property type="protein sequence ID" value="KAJ2905003.1"/>
    <property type="molecule type" value="Genomic_DNA"/>
</dbReference>
<proteinExistence type="inferred from homology"/>
<dbReference type="InterPro" id="IPR036069">
    <property type="entry name" value="DUF34/NIF3_sf"/>
</dbReference>
<name>A0AAD5RVG6_9PEZI</name>
<dbReference type="FunFam" id="3.40.1390.30:FF:000001">
    <property type="entry name" value="GTP cyclohydrolase 1 type 2"/>
    <property type="match status" value="2"/>
</dbReference>
<dbReference type="Proteomes" id="UP001201980">
    <property type="component" value="Unassembled WGS sequence"/>
</dbReference>
<dbReference type="GO" id="GO:0046872">
    <property type="term" value="F:metal ion binding"/>
    <property type="evidence" value="ECO:0007669"/>
    <property type="project" value="UniProtKB-KW"/>
</dbReference>
<evidence type="ECO:0000256" key="1">
    <source>
        <dbReference type="ARBA" id="ARBA00006964"/>
    </source>
</evidence>
<gene>
    <name evidence="3" type="ORF">MKZ38_006659</name>
</gene>
<evidence type="ECO:0000313" key="3">
    <source>
        <dbReference type="EMBL" id="KAJ2905003.1"/>
    </source>
</evidence>
<feature type="binding site" evidence="2">
    <location>
        <position position="95"/>
    </location>
    <ligand>
        <name>a divalent metal cation</name>
        <dbReference type="ChEBI" id="CHEBI:60240"/>
        <label>1</label>
    </ligand>
</feature>
<dbReference type="GO" id="GO:0005739">
    <property type="term" value="C:mitochondrion"/>
    <property type="evidence" value="ECO:0007669"/>
    <property type="project" value="TreeGrafter"/>
</dbReference>
<comment type="similarity">
    <text evidence="1">Belongs to the GTP cyclohydrolase I type 2/NIF3 family.</text>
</comment>
<protein>
    <recommendedName>
        <fullName evidence="5">NIF3-like protein</fullName>
    </recommendedName>
</protein>
<reference evidence="3" key="1">
    <citation type="submission" date="2022-07" db="EMBL/GenBank/DDBJ databases">
        <title>Draft genome sequence of Zalerion maritima ATCC 34329, a (micro)plastics degrading marine fungus.</title>
        <authorList>
            <person name="Paco A."/>
            <person name="Goncalves M.F.M."/>
            <person name="Rocha-Santos T.A.P."/>
            <person name="Alves A."/>
        </authorList>
    </citation>
    <scope>NUCLEOTIDE SEQUENCE</scope>
    <source>
        <strain evidence="3">ATCC 34329</strain>
    </source>
</reference>
<comment type="caution">
    <text evidence="3">The sequence shown here is derived from an EMBL/GenBank/DDBJ whole genome shotgun (WGS) entry which is preliminary data.</text>
</comment>
<keyword evidence="2" id="KW-0479">Metal-binding</keyword>
<dbReference type="SUPFAM" id="SSF102705">
    <property type="entry name" value="NIF3 (NGG1p interacting factor 3)-like"/>
    <property type="match status" value="1"/>
</dbReference>
<feature type="binding site" evidence="2">
    <location>
        <position position="288"/>
    </location>
    <ligand>
        <name>a divalent metal cation</name>
        <dbReference type="ChEBI" id="CHEBI:60240"/>
        <label>1</label>
    </ligand>
</feature>
<dbReference type="InterPro" id="IPR002678">
    <property type="entry name" value="DUF34/NIF3"/>
</dbReference>
<dbReference type="AlphaFoldDB" id="A0AAD5RVG6"/>
<keyword evidence="4" id="KW-1185">Reference proteome</keyword>
<accession>A0AAD5RVG6</accession>
<sequence>MEATSGKPLNFTAQVVSAMDQLYPLALADKRWDNVGLLLDNFPVENQQPVVLLANDLTSAVCEEAIAKQASVVIAYRTVLASLLLRLVLAPPTDHPIDPFIFRGLKSITHHDTQQSSLLKLARHGIAVYSPHTSVDAAPGGINDWLADACLGDNIMVTENSNPLVEESRSVLQPVPTSPLPDGFEVSKTGYGRKIVLKAPVAARRILSNLKENLGVKFANVAFRQPDTINAVMAKEIKSFAVCAGSGSDVLGDCDADVLVTGELSHHAALRFAERGQICVMLMHSSSERGFLTDRMAPKLAEVLMMAEVPAQVVVSERDAEIFHVYTG</sequence>
<dbReference type="Pfam" id="PF01784">
    <property type="entry name" value="DUF34_NIF3"/>
    <property type="match status" value="2"/>
</dbReference>
<dbReference type="PANTHER" id="PTHR13799">
    <property type="entry name" value="NGG1 INTERACTING FACTOR 3"/>
    <property type="match status" value="1"/>
</dbReference>